<dbReference type="AlphaFoldDB" id="A0A643FRP5"/>
<sequence length="59" mass="6929">MAQTLDAFIAELRSDVERFEQAYRARVVEKPDQYPLSLPDGQEGLWFEFFLDFVTNDNV</sequence>
<dbReference type="RefSeq" id="WP_058698135.1">
    <property type="nucleotide sequence ID" value="NZ_CP062805.1"/>
</dbReference>
<dbReference type="Proteomes" id="UP000397656">
    <property type="component" value="Plasmid pRK1-1"/>
</dbReference>
<dbReference type="EMBL" id="CP062805">
    <property type="protein sequence ID" value="QOT81635.1"/>
    <property type="molecule type" value="Genomic_DNA"/>
</dbReference>
<keyword evidence="1" id="KW-0614">Plasmid</keyword>
<name>A0A643FRP5_9BURK</name>
<reference evidence="1 2" key="1">
    <citation type="submission" date="2020-10" db="EMBL/GenBank/DDBJ databases">
        <title>Complete genome sequence of Cupriavidus basilensis CCUG 49340T.</title>
        <authorList>
            <person name="Salva-Serra F."/>
            <person name="Donoso R.A."/>
            <person name="Cho K.H."/>
            <person name="Yoo J.A."/>
            <person name="Lee K."/>
            <person name="Yoon S.-H."/>
            <person name="Perez-Pantoja D."/>
            <person name="Moore E.R.B."/>
        </authorList>
    </citation>
    <scope>NUCLEOTIDE SEQUENCE [LARGE SCALE GENOMIC DNA]</scope>
    <source>
        <strain evidence="2">CCUG 49340</strain>
        <plasmid evidence="1 2">pRK1-1</plasmid>
    </source>
</reference>
<dbReference type="GeneID" id="98406592"/>
<organism evidence="1 2">
    <name type="scientific">Cupriavidus basilensis</name>
    <dbReference type="NCBI Taxonomy" id="68895"/>
    <lineage>
        <taxon>Bacteria</taxon>
        <taxon>Pseudomonadati</taxon>
        <taxon>Pseudomonadota</taxon>
        <taxon>Betaproteobacteria</taxon>
        <taxon>Burkholderiales</taxon>
        <taxon>Burkholderiaceae</taxon>
        <taxon>Cupriavidus</taxon>
    </lineage>
</organism>
<evidence type="ECO:0000313" key="2">
    <source>
        <dbReference type="Proteomes" id="UP000397656"/>
    </source>
</evidence>
<gene>
    <name evidence="1" type="ORF">F7R26_037100</name>
</gene>
<geneLocation type="plasmid" evidence="1 2">
    <name>pRK1-1</name>
</geneLocation>
<protein>
    <submittedName>
        <fullName evidence="1">Uncharacterized protein</fullName>
    </submittedName>
</protein>
<evidence type="ECO:0000313" key="1">
    <source>
        <dbReference type="EMBL" id="QOT81635.1"/>
    </source>
</evidence>
<proteinExistence type="predicted"/>
<accession>A0A643FRP5</accession>